<keyword evidence="3 9" id="KW-0813">Transport</keyword>
<comment type="subcellular location">
    <subcellularLocation>
        <location evidence="1 9">Cell inner membrane</location>
        <topology evidence="1 9">Single-pass membrane protein</topology>
    </subcellularLocation>
</comment>
<evidence type="ECO:0000256" key="7">
    <source>
        <dbReference type="ARBA" id="ARBA00022989"/>
    </source>
</evidence>
<feature type="domain" description="AprE-like beta-barrel" evidence="12">
    <location>
        <begin position="322"/>
        <end position="411"/>
    </location>
</feature>
<dbReference type="PANTHER" id="PTHR30386:SF17">
    <property type="entry name" value="ALKALINE PROTEASE SECRETION PROTEIN APRE"/>
    <property type="match status" value="1"/>
</dbReference>
<dbReference type="InterPro" id="IPR058781">
    <property type="entry name" value="HH_AprE-like"/>
</dbReference>
<evidence type="ECO:0000256" key="4">
    <source>
        <dbReference type="ARBA" id="ARBA00022475"/>
    </source>
</evidence>
<protein>
    <recommendedName>
        <fullName evidence="9">Membrane fusion protein (MFP) family protein</fullName>
    </recommendedName>
</protein>
<dbReference type="Gene3D" id="2.40.50.100">
    <property type="match status" value="1"/>
</dbReference>
<dbReference type="GO" id="GO:0015031">
    <property type="term" value="P:protein transport"/>
    <property type="evidence" value="ECO:0007669"/>
    <property type="project" value="InterPro"/>
</dbReference>
<dbReference type="OrthoDB" id="9810980at2"/>
<feature type="transmembrane region" description="Helical" evidence="9">
    <location>
        <begin position="12"/>
        <end position="36"/>
    </location>
</feature>
<keyword evidence="4 9" id="KW-1003">Cell membrane</keyword>
<evidence type="ECO:0000313" key="13">
    <source>
        <dbReference type="EMBL" id="TXL79501.1"/>
    </source>
</evidence>
<keyword evidence="8 9" id="KW-0472">Membrane</keyword>
<evidence type="ECO:0000259" key="12">
    <source>
        <dbReference type="Pfam" id="PF26002"/>
    </source>
</evidence>
<accession>A0A5C8PT00</accession>
<evidence type="ECO:0000256" key="1">
    <source>
        <dbReference type="ARBA" id="ARBA00004377"/>
    </source>
</evidence>
<dbReference type="Pfam" id="PF25994">
    <property type="entry name" value="HH_AprE"/>
    <property type="match status" value="1"/>
</dbReference>
<evidence type="ECO:0000256" key="8">
    <source>
        <dbReference type="ARBA" id="ARBA00023136"/>
    </source>
</evidence>
<comment type="similarity">
    <text evidence="2 9">Belongs to the membrane fusion protein (MFP) (TC 8.A.1) family.</text>
</comment>
<dbReference type="PRINTS" id="PR01490">
    <property type="entry name" value="RTXTOXIND"/>
</dbReference>
<evidence type="ECO:0000256" key="5">
    <source>
        <dbReference type="ARBA" id="ARBA00022519"/>
    </source>
</evidence>
<dbReference type="Pfam" id="PF26002">
    <property type="entry name" value="Beta-barrel_AprE"/>
    <property type="match status" value="1"/>
</dbReference>
<evidence type="ECO:0000256" key="2">
    <source>
        <dbReference type="ARBA" id="ARBA00009477"/>
    </source>
</evidence>
<evidence type="ECO:0000256" key="10">
    <source>
        <dbReference type="SAM" id="Coils"/>
    </source>
</evidence>
<evidence type="ECO:0000259" key="11">
    <source>
        <dbReference type="Pfam" id="PF25994"/>
    </source>
</evidence>
<dbReference type="Proteomes" id="UP000321638">
    <property type="component" value="Unassembled WGS sequence"/>
</dbReference>
<dbReference type="Gene3D" id="2.40.30.170">
    <property type="match status" value="1"/>
</dbReference>
<keyword evidence="14" id="KW-1185">Reference proteome</keyword>
<reference evidence="13 14" key="1">
    <citation type="submission" date="2019-06" db="EMBL/GenBank/DDBJ databases">
        <title>New taxonomy in bacterial strain CC-CFT640, isolated from vineyard.</title>
        <authorList>
            <person name="Lin S.-Y."/>
            <person name="Tsai C.-F."/>
            <person name="Young C.-C."/>
        </authorList>
    </citation>
    <scope>NUCLEOTIDE SEQUENCE [LARGE SCALE GENOMIC DNA]</scope>
    <source>
        <strain evidence="13 14">CC-CFT640</strain>
    </source>
</reference>
<keyword evidence="5 9" id="KW-0997">Cell inner membrane</keyword>
<proteinExistence type="inferred from homology"/>
<evidence type="ECO:0000313" key="14">
    <source>
        <dbReference type="Proteomes" id="UP000321638"/>
    </source>
</evidence>
<dbReference type="InterPro" id="IPR010129">
    <property type="entry name" value="T1SS_HlyD"/>
</dbReference>
<feature type="coiled-coil region" evidence="10">
    <location>
        <begin position="159"/>
        <end position="193"/>
    </location>
</feature>
<evidence type="ECO:0000256" key="3">
    <source>
        <dbReference type="ARBA" id="ARBA00022448"/>
    </source>
</evidence>
<keyword evidence="7 9" id="KW-1133">Transmembrane helix</keyword>
<keyword evidence="10" id="KW-0175">Coiled coil</keyword>
<evidence type="ECO:0000256" key="9">
    <source>
        <dbReference type="RuleBase" id="RU365093"/>
    </source>
</evidence>
<name>A0A5C8PT00_9HYPH</name>
<dbReference type="GO" id="GO:0005886">
    <property type="term" value="C:plasma membrane"/>
    <property type="evidence" value="ECO:0007669"/>
    <property type="project" value="UniProtKB-SubCell"/>
</dbReference>
<feature type="coiled-coil region" evidence="10">
    <location>
        <begin position="225"/>
        <end position="252"/>
    </location>
</feature>
<evidence type="ECO:0000256" key="6">
    <source>
        <dbReference type="ARBA" id="ARBA00022692"/>
    </source>
</evidence>
<gene>
    <name evidence="13" type="ORF">FHP25_06030</name>
</gene>
<dbReference type="RefSeq" id="WP_147846008.1">
    <property type="nucleotide sequence ID" value="NZ_VDUZ01000005.1"/>
</dbReference>
<sequence>MTDISQAPSDSGFWSAAAGWLIIAVLFGGLGSWSVIAPLNGAVVANGVVKVEGNRKSVQHLDGGIVKELRVKEGDRVSAGDVLIVLDDTQAKAELEILSQQYVVLHAGEVRLLAELAGEAAMVMPPELAARTSDAYARNIWAGQVRQFEARRAAIEGQRKVITEKIHQLQSQIAGAEAQVKAYAEQSDSVRAEAQSIAPLVEKALLPRARLLQLERAAYGLDGQIADARASVARFRQAIAEQELQITQLSNDRMAEVTKDLREVHARLVEVLPKRTNAEAVLGRMEIRSPYAGRVVGLSMFSIGGVIQRGERILDIVPDEGLTIDVQVAVDDISDVHPGAKAELHLTAYKQRIVPTVQGGVINVSADRLTDPKTGNAYFVASIRPDPAALAALPGIHLQPGMPVTAMIPTEARTAFDYIVGPLTASFSQAFRQR</sequence>
<dbReference type="InterPro" id="IPR058982">
    <property type="entry name" value="Beta-barrel_AprE"/>
</dbReference>
<dbReference type="AlphaFoldDB" id="A0A5C8PT00"/>
<keyword evidence="6 9" id="KW-0812">Transmembrane</keyword>
<dbReference type="Gene3D" id="1.10.287.1490">
    <property type="match status" value="1"/>
</dbReference>
<dbReference type="PANTHER" id="PTHR30386">
    <property type="entry name" value="MEMBRANE FUSION SUBUNIT OF EMRAB-TOLC MULTIDRUG EFFLUX PUMP"/>
    <property type="match status" value="1"/>
</dbReference>
<feature type="domain" description="AprE-like long alpha-helical hairpin" evidence="11">
    <location>
        <begin position="91"/>
        <end position="279"/>
    </location>
</feature>
<comment type="caution">
    <text evidence="13">The sequence shown here is derived from an EMBL/GenBank/DDBJ whole genome shotgun (WGS) entry which is preliminary data.</text>
</comment>
<organism evidence="13 14">
    <name type="scientific">Vineibacter terrae</name>
    <dbReference type="NCBI Taxonomy" id="2586908"/>
    <lineage>
        <taxon>Bacteria</taxon>
        <taxon>Pseudomonadati</taxon>
        <taxon>Pseudomonadota</taxon>
        <taxon>Alphaproteobacteria</taxon>
        <taxon>Hyphomicrobiales</taxon>
        <taxon>Vineibacter</taxon>
    </lineage>
</organism>
<dbReference type="NCBIfam" id="TIGR01843">
    <property type="entry name" value="type_I_hlyD"/>
    <property type="match status" value="1"/>
</dbReference>
<dbReference type="InterPro" id="IPR050739">
    <property type="entry name" value="MFP"/>
</dbReference>
<dbReference type="EMBL" id="VDUZ01000005">
    <property type="protein sequence ID" value="TXL79501.1"/>
    <property type="molecule type" value="Genomic_DNA"/>
</dbReference>